<feature type="domain" description="Protein root UVB sensitive/RUS" evidence="8">
    <location>
        <begin position="57"/>
        <end position="264"/>
    </location>
</feature>
<evidence type="ECO:0000256" key="3">
    <source>
        <dbReference type="ARBA" id="ARBA00022692"/>
    </source>
</evidence>
<evidence type="ECO:0000313" key="9">
    <source>
        <dbReference type="EMBL" id="TEB29848.1"/>
    </source>
</evidence>
<evidence type="ECO:0000256" key="1">
    <source>
        <dbReference type="ARBA" id="ARBA00004370"/>
    </source>
</evidence>
<evidence type="ECO:0000256" key="5">
    <source>
        <dbReference type="ARBA" id="ARBA00023136"/>
    </source>
</evidence>
<keyword evidence="10" id="KW-1185">Reference proteome</keyword>
<protein>
    <recommendedName>
        <fullName evidence="8">Protein root UVB sensitive/RUS domain-containing protein</fullName>
    </recommendedName>
</protein>
<dbReference type="Pfam" id="PF04884">
    <property type="entry name" value="UVB_sens_prot"/>
    <property type="match status" value="1"/>
</dbReference>
<organism evidence="9 10">
    <name type="scientific">Coprinellus micaceus</name>
    <name type="common">Glistening ink-cap mushroom</name>
    <name type="synonym">Coprinus micaceus</name>
    <dbReference type="NCBI Taxonomy" id="71717"/>
    <lineage>
        <taxon>Eukaryota</taxon>
        <taxon>Fungi</taxon>
        <taxon>Dikarya</taxon>
        <taxon>Basidiomycota</taxon>
        <taxon>Agaricomycotina</taxon>
        <taxon>Agaricomycetes</taxon>
        <taxon>Agaricomycetidae</taxon>
        <taxon>Agaricales</taxon>
        <taxon>Agaricineae</taxon>
        <taxon>Psathyrellaceae</taxon>
        <taxon>Coprinellus</taxon>
    </lineage>
</organism>
<comment type="caution">
    <text evidence="9">The sequence shown here is derived from an EMBL/GenBank/DDBJ whole genome shotgun (WGS) entry which is preliminary data.</text>
</comment>
<evidence type="ECO:0000256" key="2">
    <source>
        <dbReference type="ARBA" id="ARBA00007558"/>
    </source>
</evidence>
<name>A0A4Y7T7B9_COPMI</name>
<dbReference type="PANTHER" id="PTHR12770">
    <property type="entry name" value="RUS1 FAMILY PROTEIN C16ORF58"/>
    <property type="match status" value="1"/>
</dbReference>
<gene>
    <name evidence="9" type="ORF">FA13DRAFT_1792778</name>
</gene>
<reference evidence="9 10" key="1">
    <citation type="journal article" date="2019" name="Nat. Ecol. Evol.">
        <title>Megaphylogeny resolves global patterns of mushroom evolution.</title>
        <authorList>
            <person name="Varga T."/>
            <person name="Krizsan K."/>
            <person name="Foldi C."/>
            <person name="Dima B."/>
            <person name="Sanchez-Garcia M."/>
            <person name="Sanchez-Ramirez S."/>
            <person name="Szollosi G.J."/>
            <person name="Szarkandi J.G."/>
            <person name="Papp V."/>
            <person name="Albert L."/>
            <person name="Andreopoulos W."/>
            <person name="Angelini C."/>
            <person name="Antonin V."/>
            <person name="Barry K.W."/>
            <person name="Bougher N.L."/>
            <person name="Buchanan P."/>
            <person name="Buyck B."/>
            <person name="Bense V."/>
            <person name="Catcheside P."/>
            <person name="Chovatia M."/>
            <person name="Cooper J."/>
            <person name="Damon W."/>
            <person name="Desjardin D."/>
            <person name="Finy P."/>
            <person name="Geml J."/>
            <person name="Haridas S."/>
            <person name="Hughes K."/>
            <person name="Justo A."/>
            <person name="Karasinski D."/>
            <person name="Kautmanova I."/>
            <person name="Kiss B."/>
            <person name="Kocsube S."/>
            <person name="Kotiranta H."/>
            <person name="LaButti K.M."/>
            <person name="Lechner B.E."/>
            <person name="Liimatainen K."/>
            <person name="Lipzen A."/>
            <person name="Lukacs Z."/>
            <person name="Mihaltcheva S."/>
            <person name="Morgado L.N."/>
            <person name="Niskanen T."/>
            <person name="Noordeloos M.E."/>
            <person name="Ohm R.A."/>
            <person name="Ortiz-Santana B."/>
            <person name="Ovrebo C."/>
            <person name="Racz N."/>
            <person name="Riley R."/>
            <person name="Savchenko A."/>
            <person name="Shiryaev A."/>
            <person name="Soop K."/>
            <person name="Spirin V."/>
            <person name="Szebenyi C."/>
            <person name="Tomsovsky M."/>
            <person name="Tulloss R.E."/>
            <person name="Uehling J."/>
            <person name="Grigoriev I.V."/>
            <person name="Vagvolgyi C."/>
            <person name="Papp T."/>
            <person name="Martin F.M."/>
            <person name="Miettinen O."/>
            <person name="Hibbett D.S."/>
            <person name="Nagy L.G."/>
        </authorList>
    </citation>
    <scope>NUCLEOTIDE SEQUENCE [LARGE SCALE GENOMIC DNA]</scope>
    <source>
        <strain evidence="9 10">FP101781</strain>
    </source>
</reference>
<dbReference type="InterPro" id="IPR054549">
    <property type="entry name" value="UVB_sens_RUS_dom"/>
</dbReference>
<evidence type="ECO:0000256" key="6">
    <source>
        <dbReference type="SAM" id="MobiDB-lite"/>
    </source>
</evidence>
<feature type="transmembrane region" description="Helical" evidence="7">
    <location>
        <begin position="209"/>
        <end position="226"/>
    </location>
</feature>
<dbReference type="PANTHER" id="PTHR12770:SF31">
    <property type="entry name" value="RUS FAMILY MEMBER 1"/>
    <property type="match status" value="1"/>
</dbReference>
<dbReference type="OrthoDB" id="364779at2759"/>
<dbReference type="GO" id="GO:0016020">
    <property type="term" value="C:membrane"/>
    <property type="evidence" value="ECO:0007669"/>
    <property type="project" value="UniProtKB-SubCell"/>
</dbReference>
<dbReference type="EMBL" id="QPFP01000025">
    <property type="protein sequence ID" value="TEB29848.1"/>
    <property type="molecule type" value="Genomic_DNA"/>
</dbReference>
<sequence>MKFRSVTNEISEKNASGTTTSYSVRMNKTIKNISQPRVHRLNDSNDDQTISTRAKYQNAIIDFLKRVFLPKGYPDSVPPGGYQFQASSLIASRALLEGQGIGNASASATDALLLNVFLDVFGRLTEITSAYLLGTSLVPDAKSISPLFNACGVPSLRIVALCLSACFRALCGIIAGGSKAAIAMHFATPLSGKGDIGDINAKDMSKQTVLALLGMLLGSLIVPRLNTPFATYSSLFLLIGAHVAINYFGVQSLILRTMNHERLWTSWFLFNEAKAKPNFTPELVNALERIFPVSKTDLFRLPIQIPRNPLTQEVLGYVTLGSSFSEILKEPLHPEMIGELQHWSDFVLWFDKKCLVYPPSGKGEGSDEPASPTLSRNTPPHVHVCFRERSTPGTRVQAWLAAGLLCKSISKIYEDSPDIAIDVYSIFLGTSPTSSYYDRNREWMVDDMVWKLAKPRKSAYSWDNEEGGGLWKKWRRHARKLGWDVESEEGNANGNDNERRRSSGGDEGEQEEREVDYGAELGVTVPEPQSVIVALGYSYEAKKDE</sequence>
<feature type="region of interest" description="Disordered" evidence="6">
    <location>
        <begin position="485"/>
        <end position="522"/>
    </location>
</feature>
<comment type="similarity">
    <text evidence="2">Belongs to the RUS1 family.</text>
</comment>
<accession>A0A4Y7T7B9</accession>
<keyword evidence="3 7" id="KW-0812">Transmembrane</keyword>
<dbReference type="AlphaFoldDB" id="A0A4Y7T7B9"/>
<dbReference type="Proteomes" id="UP000298030">
    <property type="component" value="Unassembled WGS sequence"/>
</dbReference>
<dbReference type="InterPro" id="IPR006968">
    <property type="entry name" value="RUS_fam"/>
</dbReference>
<keyword evidence="4 7" id="KW-1133">Transmembrane helix</keyword>
<proteinExistence type="inferred from homology"/>
<evidence type="ECO:0000259" key="8">
    <source>
        <dbReference type="Pfam" id="PF04884"/>
    </source>
</evidence>
<evidence type="ECO:0000256" key="4">
    <source>
        <dbReference type="ARBA" id="ARBA00022989"/>
    </source>
</evidence>
<feature type="transmembrane region" description="Helical" evidence="7">
    <location>
        <begin position="232"/>
        <end position="255"/>
    </location>
</feature>
<keyword evidence="5 7" id="KW-0472">Membrane</keyword>
<comment type="subcellular location">
    <subcellularLocation>
        <location evidence="1">Membrane</location>
    </subcellularLocation>
</comment>
<evidence type="ECO:0000313" key="10">
    <source>
        <dbReference type="Proteomes" id="UP000298030"/>
    </source>
</evidence>
<evidence type="ECO:0000256" key="7">
    <source>
        <dbReference type="SAM" id="Phobius"/>
    </source>
</evidence>